<dbReference type="AlphaFoldDB" id="A0AAD2FHM8"/>
<name>A0AAD2FHM8_9STRA</name>
<evidence type="ECO:0000313" key="2">
    <source>
        <dbReference type="EMBL" id="CAJ1932450.1"/>
    </source>
</evidence>
<protein>
    <submittedName>
        <fullName evidence="2">Uncharacterized protein</fullName>
    </submittedName>
</protein>
<dbReference type="EMBL" id="CAKOGP040000224">
    <property type="protein sequence ID" value="CAJ1932450.1"/>
    <property type="molecule type" value="Genomic_DNA"/>
</dbReference>
<comment type="caution">
    <text evidence="2">The sequence shown here is derived from an EMBL/GenBank/DDBJ whole genome shotgun (WGS) entry which is preliminary data.</text>
</comment>
<reference evidence="2" key="1">
    <citation type="submission" date="2023-08" db="EMBL/GenBank/DDBJ databases">
        <authorList>
            <person name="Audoor S."/>
            <person name="Bilcke G."/>
        </authorList>
    </citation>
    <scope>NUCLEOTIDE SEQUENCE</scope>
</reference>
<organism evidence="2 3">
    <name type="scientific">Cylindrotheca closterium</name>
    <dbReference type="NCBI Taxonomy" id="2856"/>
    <lineage>
        <taxon>Eukaryota</taxon>
        <taxon>Sar</taxon>
        <taxon>Stramenopiles</taxon>
        <taxon>Ochrophyta</taxon>
        <taxon>Bacillariophyta</taxon>
        <taxon>Bacillariophyceae</taxon>
        <taxon>Bacillariophycidae</taxon>
        <taxon>Bacillariales</taxon>
        <taxon>Bacillariaceae</taxon>
        <taxon>Cylindrotheca</taxon>
    </lineage>
</organism>
<evidence type="ECO:0000313" key="3">
    <source>
        <dbReference type="Proteomes" id="UP001295423"/>
    </source>
</evidence>
<accession>A0AAD2FHM8</accession>
<feature type="compositionally biased region" description="Basic and acidic residues" evidence="1">
    <location>
        <begin position="10"/>
        <end position="33"/>
    </location>
</feature>
<keyword evidence="3" id="KW-1185">Reference proteome</keyword>
<proteinExistence type="predicted"/>
<evidence type="ECO:0000256" key="1">
    <source>
        <dbReference type="SAM" id="MobiDB-lite"/>
    </source>
</evidence>
<dbReference type="Proteomes" id="UP001295423">
    <property type="component" value="Unassembled WGS sequence"/>
</dbReference>
<gene>
    <name evidence="2" type="ORF">CYCCA115_LOCUS2842</name>
</gene>
<feature type="region of interest" description="Disordered" evidence="1">
    <location>
        <begin position="1"/>
        <end position="33"/>
    </location>
</feature>
<sequence length="118" mass="13336">MIMNNSNNVSRRDSDRSESSEVHYDYSPKDDSKNVTEAYCSSLLKDLKLDSVPQECHTFASFRTASASQKKEEANPFAGMPANQALNAKSARANGRLNQAQIMRRMSSRARPKDRSWF</sequence>